<evidence type="ECO:0000259" key="4">
    <source>
        <dbReference type="SMART" id="SM00079"/>
    </source>
</evidence>
<keyword evidence="2" id="KW-0732">Signal</keyword>
<organism evidence="5">
    <name type="scientific">hydrocarbon metagenome</name>
    <dbReference type="NCBI Taxonomy" id="938273"/>
    <lineage>
        <taxon>unclassified sequences</taxon>
        <taxon>metagenomes</taxon>
        <taxon>ecological metagenomes</taxon>
    </lineage>
</organism>
<proteinExistence type="predicted"/>
<feature type="domain" description="Ionotropic glutamate receptor C-terminal" evidence="4">
    <location>
        <begin position="53"/>
        <end position="275"/>
    </location>
</feature>
<comment type="caution">
    <text evidence="5">The sequence shown here is derived from an EMBL/GenBank/DDBJ whole genome shotgun (WGS) entry which is preliminary data.</text>
</comment>
<dbReference type="GO" id="GO:0016020">
    <property type="term" value="C:membrane"/>
    <property type="evidence" value="ECO:0007669"/>
    <property type="project" value="InterPro"/>
</dbReference>
<evidence type="ECO:0000256" key="2">
    <source>
        <dbReference type="ARBA" id="ARBA00022729"/>
    </source>
</evidence>
<dbReference type="Pfam" id="PF00497">
    <property type="entry name" value="SBP_bac_3"/>
    <property type="match status" value="1"/>
</dbReference>
<dbReference type="InterPro" id="IPR001320">
    <property type="entry name" value="Iontro_rcpt_C"/>
</dbReference>
<dbReference type="SMART" id="SM00079">
    <property type="entry name" value="PBPe"/>
    <property type="match status" value="1"/>
</dbReference>
<accession>A0A0W8G8D7</accession>
<dbReference type="SUPFAM" id="SSF53850">
    <property type="entry name" value="Periplasmic binding protein-like II"/>
    <property type="match status" value="1"/>
</dbReference>
<dbReference type="EMBL" id="LNQE01000091">
    <property type="protein sequence ID" value="KUG29392.1"/>
    <property type="molecule type" value="Genomic_DNA"/>
</dbReference>
<name>A0A0W8G8D7_9ZZZZ</name>
<gene>
    <name evidence="5" type="ORF">ASZ90_000721</name>
</gene>
<dbReference type="Gene3D" id="3.40.190.10">
    <property type="entry name" value="Periplasmic binding protein-like II"/>
    <property type="match status" value="2"/>
</dbReference>
<sequence length="278" mass="30539">MIRLIRIILTSFVALTLCCGICLTNPAPASAAAVGPYDIAAGSGLAAIIGRGKLVVGMELKFWPFEYVNEKGDPVGFDVDIARQIAKELGVELDIRDMEWTGLIPALQAGKIDLIISGITGTLERAKAITFSRPYFTTGLCALVSTKKAPDMATVAALDDPSRIIAVKTGTTADLVASKRFQKAHINRYKEETACVQEVVSGRADAFFYDQISIAKHHKQNPDTTRALLTPFTYEPFCIAMQKGDFDLWQWLDMFLDISKANGTLDELRRKHFGELLH</sequence>
<comment type="subcellular location">
    <subcellularLocation>
        <location evidence="1">Cell envelope</location>
    </subcellularLocation>
</comment>
<dbReference type="PANTHER" id="PTHR35936">
    <property type="entry name" value="MEMBRANE-BOUND LYTIC MUREIN TRANSGLYCOSYLASE F"/>
    <property type="match status" value="1"/>
</dbReference>
<dbReference type="GO" id="GO:0015276">
    <property type="term" value="F:ligand-gated monoatomic ion channel activity"/>
    <property type="evidence" value="ECO:0007669"/>
    <property type="project" value="InterPro"/>
</dbReference>
<dbReference type="GO" id="GO:0030313">
    <property type="term" value="C:cell envelope"/>
    <property type="evidence" value="ECO:0007669"/>
    <property type="project" value="UniProtKB-SubCell"/>
</dbReference>
<feature type="domain" description="Solute-binding protein family 3/N-terminal" evidence="3">
    <location>
        <begin position="53"/>
        <end position="276"/>
    </location>
</feature>
<dbReference type="PROSITE" id="PS01039">
    <property type="entry name" value="SBP_BACTERIAL_3"/>
    <property type="match status" value="1"/>
</dbReference>
<evidence type="ECO:0000259" key="3">
    <source>
        <dbReference type="SMART" id="SM00062"/>
    </source>
</evidence>
<dbReference type="PANTHER" id="PTHR35936:SF17">
    <property type="entry name" value="ARGININE-BINDING EXTRACELLULAR PROTEIN ARTP"/>
    <property type="match status" value="1"/>
</dbReference>
<dbReference type="InterPro" id="IPR001638">
    <property type="entry name" value="Solute-binding_3/MltF_N"/>
</dbReference>
<protein>
    <submittedName>
        <fullName evidence="5">Extracellular solute-binding protein, family 3</fullName>
    </submittedName>
</protein>
<dbReference type="InterPro" id="IPR018313">
    <property type="entry name" value="SBP_3_CS"/>
</dbReference>
<evidence type="ECO:0000256" key="1">
    <source>
        <dbReference type="ARBA" id="ARBA00004196"/>
    </source>
</evidence>
<dbReference type="SMART" id="SM00062">
    <property type="entry name" value="PBPb"/>
    <property type="match status" value="1"/>
</dbReference>
<dbReference type="CDD" id="cd13629">
    <property type="entry name" value="PBP2_Dsm1740"/>
    <property type="match status" value="1"/>
</dbReference>
<dbReference type="AlphaFoldDB" id="A0A0W8G8D7"/>
<reference evidence="5" key="1">
    <citation type="journal article" date="2015" name="Proc. Natl. Acad. Sci. U.S.A.">
        <title>Networks of energetic and metabolic interactions define dynamics in microbial communities.</title>
        <authorList>
            <person name="Embree M."/>
            <person name="Liu J.K."/>
            <person name="Al-Bassam M.M."/>
            <person name="Zengler K."/>
        </authorList>
    </citation>
    <scope>NUCLEOTIDE SEQUENCE</scope>
</reference>
<evidence type="ECO:0000313" key="5">
    <source>
        <dbReference type="EMBL" id="KUG29392.1"/>
    </source>
</evidence>